<organism evidence="2 3">
    <name type="scientific">Drosophila hydei</name>
    <name type="common">Fruit fly</name>
    <dbReference type="NCBI Taxonomy" id="7224"/>
    <lineage>
        <taxon>Eukaryota</taxon>
        <taxon>Metazoa</taxon>
        <taxon>Ecdysozoa</taxon>
        <taxon>Arthropoda</taxon>
        <taxon>Hexapoda</taxon>
        <taxon>Insecta</taxon>
        <taxon>Pterygota</taxon>
        <taxon>Neoptera</taxon>
        <taxon>Endopterygota</taxon>
        <taxon>Diptera</taxon>
        <taxon>Brachycera</taxon>
        <taxon>Muscomorpha</taxon>
        <taxon>Ephydroidea</taxon>
        <taxon>Drosophilidae</taxon>
        <taxon>Drosophila</taxon>
    </lineage>
</organism>
<dbReference type="AlphaFoldDB" id="A0A6J2SU61"/>
<feature type="region of interest" description="Disordered" evidence="1">
    <location>
        <begin position="114"/>
        <end position="137"/>
    </location>
</feature>
<reference evidence="3" key="1">
    <citation type="submission" date="2025-08" db="UniProtKB">
        <authorList>
            <consortium name="RefSeq"/>
        </authorList>
    </citation>
    <scope>IDENTIFICATION</scope>
    <source>
        <strain evidence="3">15085-1641.00</strain>
        <tissue evidence="3">Whole body</tissue>
    </source>
</reference>
<accession>A0A6J2SU61</accession>
<dbReference type="Proteomes" id="UP000504633">
    <property type="component" value="Unplaced"/>
</dbReference>
<dbReference type="OMA" id="AGKMLKW"/>
<dbReference type="GeneID" id="115482746"/>
<evidence type="ECO:0000313" key="3">
    <source>
        <dbReference type="RefSeq" id="XP_030079685.1"/>
    </source>
</evidence>
<dbReference type="KEGG" id="dhe:115482746"/>
<feature type="region of interest" description="Disordered" evidence="1">
    <location>
        <begin position="166"/>
        <end position="191"/>
    </location>
</feature>
<feature type="compositionally biased region" description="Basic residues" evidence="1">
    <location>
        <begin position="218"/>
        <end position="248"/>
    </location>
</feature>
<name>A0A6J2SU61_DROHY</name>
<feature type="compositionally biased region" description="Basic and acidic residues" evidence="1">
    <location>
        <begin position="120"/>
        <end position="134"/>
    </location>
</feature>
<dbReference type="RefSeq" id="XP_030079685.1">
    <property type="nucleotide sequence ID" value="XM_030223825.1"/>
</dbReference>
<dbReference type="OrthoDB" id="7869990at2759"/>
<proteinExistence type="predicted"/>
<dbReference type="InterPro" id="IPR032057">
    <property type="entry name" value="DUF4799"/>
</dbReference>
<sequence length="426" mass="47132">MLKWAVNQPRVSYLEAQPDRDAAGGHVISSYSDFQPTATPTPIAASRTKLNLNANAKRHSLLHIQMQAGGKENHAPAPRCTPLLRDLSNILSPLHTPPLKRTAYACTLPTFEAEYSPGQRDNKDQADSQRDTQDNRIIPGALLALRGMGIPDSYFEKPRYLQPAAASASAAAPPPPSAAPVSDQATLSSSQMGDVTLERMIDAILESTRKPPAAALRPRSRALPHPHPHAHSRSRSRSRLRHISRSHARPAPLPLVSTSHSPTYRPAFDPASDLREYWQPPTHPDAYEEREVRSPQVGSGEASLSLVGKRRSLQQLRRQRVVRRKRKITTKISSSVRHSAQKLLAAAARSAHKLPHPHAHFRAPGQRHISPDSGHNSTSDCELEMEMELELGEELEASCQLEGIWLRSDVRDGTKRRLSFSLNERS</sequence>
<keyword evidence="2" id="KW-1185">Reference proteome</keyword>
<feature type="region of interest" description="Disordered" evidence="1">
    <location>
        <begin position="208"/>
        <end position="265"/>
    </location>
</feature>
<protein>
    <submittedName>
        <fullName evidence="3">Uncharacterized protein LOC115482746</fullName>
    </submittedName>
</protein>
<gene>
    <name evidence="3" type="primary">LOC115482746</name>
</gene>
<evidence type="ECO:0000313" key="2">
    <source>
        <dbReference type="Proteomes" id="UP000504633"/>
    </source>
</evidence>
<dbReference type="Pfam" id="PF16056">
    <property type="entry name" value="DUF4799"/>
    <property type="match status" value="1"/>
</dbReference>
<evidence type="ECO:0000256" key="1">
    <source>
        <dbReference type="SAM" id="MobiDB-lite"/>
    </source>
</evidence>